<dbReference type="AlphaFoldDB" id="A0A8H5H9H1"/>
<accession>A0A8H5H9H1</accession>
<dbReference type="OrthoDB" id="539213at2759"/>
<proteinExistence type="predicted"/>
<dbReference type="EMBL" id="JAACJP010000017">
    <property type="protein sequence ID" value="KAF5379121.1"/>
    <property type="molecule type" value="Genomic_DNA"/>
</dbReference>
<evidence type="ECO:0000313" key="1">
    <source>
        <dbReference type="EMBL" id="KAF5379121.1"/>
    </source>
</evidence>
<dbReference type="Proteomes" id="UP000565441">
    <property type="component" value="Unassembled WGS sequence"/>
</dbReference>
<gene>
    <name evidence="1" type="ORF">D9615_005879</name>
</gene>
<reference evidence="1 2" key="1">
    <citation type="journal article" date="2020" name="ISME J.">
        <title>Uncovering the hidden diversity of litter-decomposition mechanisms in mushroom-forming fungi.</title>
        <authorList>
            <person name="Floudas D."/>
            <person name="Bentzer J."/>
            <person name="Ahren D."/>
            <person name="Johansson T."/>
            <person name="Persson P."/>
            <person name="Tunlid A."/>
        </authorList>
    </citation>
    <scope>NUCLEOTIDE SEQUENCE [LARGE SCALE GENOMIC DNA]</scope>
    <source>
        <strain evidence="1 2">CBS 661.87</strain>
    </source>
</reference>
<sequence length="194" mass="21695">MRQTPEAEAFLNRIISLPKGPGISLDEALQPSLDDEAELRKLFATDKNHVRLNDPLVGLVDVFDAPADIRTTRARIVKDDQELSAKYVMPLSEVNRRKEGSPNMVNDLEEFQRNWSIFTEGSLSQLLDWNNVVAAGGAVLACLTPLSDASKESKRSIRKYYHSAAYPSSDVDLFLWGMNAEQASPHVMMAEIYL</sequence>
<comment type="caution">
    <text evidence="1">The sequence shown here is derived from an EMBL/GenBank/DDBJ whole genome shotgun (WGS) entry which is preliminary data.</text>
</comment>
<protein>
    <submittedName>
        <fullName evidence="1">Uncharacterized protein</fullName>
    </submittedName>
</protein>
<name>A0A8H5H9H1_9AGAR</name>
<evidence type="ECO:0000313" key="2">
    <source>
        <dbReference type="Proteomes" id="UP000565441"/>
    </source>
</evidence>
<keyword evidence="2" id="KW-1185">Reference proteome</keyword>
<organism evidence="1 2">
    <name type="scientific">Tricholomella constricta</name>
    <dbReference type="NCBI Taxonomy" id="117010"/>
    <lineage>
        <taxon>Eukaryota</taxon>
        <taxon>Fungi</taxon>
        <taxon>Dikarya</taxon>
        <taxon>Basidiomycota</taxon>
        <taxon>Agaricomycotina</taxon>
        <taxon>Agaricomycetes</taxon>
        <taxon>Agaricomycetidae</taxon>
        <taxon>Agaricales</taxon>
        <taxon>Tricholomatineae</taxon>
        <taxon>Lyophyllaceae</taxon>
        <taxon>Tricholomella</taxon>
    </lineage>
</organism>